<feature type="compositionally biased region" description="Gly residues" evidence="22">
    <location>
        <begin position="1"/>
        <end position="10"/>
    </location>
</feature>
<dbReference type="InterPro" id="IPR000999">
    <property type="entry name" value="RNase_III_dom"/>
</dbReference>
<evidence type="ECO:0000256" key="15">
    <source>
        <dbReference type="ARBA" id="ARBA00022884"/>
    </source>
</evidence>
<dbReference type="InterPro" id="IPR058938">
    <property type="entry name" value="Helical_CED_Drosha"/>
</dbReference>
<feature type="compositionally biased region" description="Low complexity" evidence="22">
    <location>
        <begin position="98"/>
        <end position="110"/>
    </location>
</feature>
<feature type="compositionally biased region" description="Basic and acidic residues" evidence="22">
    <location>
        <begin position="540"/>
        <end position="550"/>
    </location>
</feature>
<evidence type="ECO:0000313" key="25">
    <source>
        <dbReference type="Proteomes" id="UP000001554"/>
    </source>
</evidence>
<feature type="compositionally biased region" description="Basic and acidic residues" evidence="22">
    <location>
        <begin position="280"/>
        <end position="299"/>
    </location>
</feature>
<feature type="compositionally biased region" description="Pro residues" evidence="22">
    <location>
        <begin position="11"/>
        <end position="51"/>
    </location>
</feature>
<dbReference type="HAMAP" id="MF_00104">
    <property type="entry name" value="RNase_III"/>
    <property type="match status" value="1"/>
</dbReference>
<dbReference type="OrthoDB" id="67027at2759"/>
<dbReference type="InterPro" id="IPR011907">
    <property type="entry name" value="RNase_III"/>
</dbReference>
<keyword evidence="16" id="KW-0464">Manganese</keyword>
<dbReference type="CDD" id="cd19877">
    <property type="entry name" value="DSRM_RNAse_III_meta_like"/>
    <property type="match status" value="1"/>
</dbReference>
<feature type="compositionally biased region" description="Basic and acidic residues" evidence="22">
    <location>
        <begin position="483"/>
        <end position="492"/>
    </location>
</feature>
<feature type="compositionally biased region" description="Basic and acidic residues" evidence="22">
    <location>
        <begin position="460"/>
        <end position="476"/>
    </location>
</feature>
<evidence type="ECO:0000256" key="1">
    <source>
        <dbReference type="ARBA" id="ARBA00000109"/>
    </source>
</evidence>
<feature type="region of interest" description="Disordered" evidence="22">
    <location>
        <begin position="1"/>
        <end position="559"/>
    </location>
</feature>
<evidence type="ECO:0000256" key="9">
    <source>
        <dbReference type="ARBA" id="ARBA00022722"/>
    </source>
</evidence>
<evidence type="ECO:0000259" key="23">
    <source>
        <dbReference type="PROSITE" id="PS50137"/>
    </source>
</evidence>
<evidence type="ECO:0000256" key="5">
    <source>
        <dbReference type="ARBA" id="ARBA00010183"/>
    </source>
</evidence>
<evidence type="ECO:0000256" key="10">
    <source>
        <dbReference type="ARBA" id="ARBA00022723"/>
    </source>
</evidence>
<feature type="region of interest" description="Disordered" evidence="22">
    <location>
        <begin position="596"/>
        <end position="648"/>
    </location>
</feature>
<dbReference type="EC" id="3.1.26.3" evidence="6"/>
<dbReference type="SUPFAM" id="SSF54768">
    <property type="entry name" value="dsRNA-binding domain-like"/>
    <property type="match status" value="1"/>
</dbReference>
<dbReference type="SMART" id="SM00358">
    <property type="entry name" value="DSRM"/>
    <property type="match status" value="1"/>
</dbReference>
<keyword evidence="13" id="KW-0378">Hydrolase</keyword>
<evidence type="ECO:0000256" key="16">
    <source>
        <dbReference type="ARBA" id="ARBA00023211"/>
    </source>
</evidence>
<evidence type="ECO:0000256" key="7">
    <source>
        <dbReference type="ARBA" id="ARBA00017706"/>
    </source>
</evidence>
<comment type="cofactor">
    <cofactor evidence="3">
        <name>Mg(2+)</name>
        <dbReference type="ChEBI" id="CHEBI:18420"/>
    </cofactor>
</comment>
<accession>A0A9J7LJR0</accession>
<comment type="cofactor">
    <cofactor evidence="2">
        <name>Mn(2+)</name>
        <dbReference type="ChEBI" id="CHEBI:29035"/>
    </cofactor>
</comment>
<dbReference type="Proteomes" id="UP000001554">
    <property type="component" value="Chromosome 8"/>
</dbReference>
<evidence type="ECO:0000256" key="20">
    <source>
        <dbReference type="ARBA" id="ARBA00083702"/>
    </source>
</evidence>
<dbReference type="Pfam" id="PF26050">
    <property type="entry name" value="Helical_CED_Drosha"/>
    <property type="match status" value="1"/>
</dbReference>
<feature type="compositionally biased region" description="Pro residues" evidence="22">
    <location>
        <begin position="151"/>
        <end position="185"/>
    </location>
</feature>
<gene>
    <name evidence="26" type="primary">LOC118420852</name>
</gene>
<dbReference type="PROSITE" id="PS50137">
    <property type="entry name" value="DS_RBD"/>
    <property type="match status" value="1"/>
</dbReference>
<dbReference type="PANTHER" id="PTHR11207:SF0">
    <property type="entry name" value="RIBONUCLEASE 3"/>
    <property type="match status" value="1"/>
</dbReference>
<keyword evidence="12" id="KW-0255">Endonuclease</keyword>
<dbReference type="PROSITE" id="PS50142">
    <property type="entry name" value="RNASE_3_2"/>
    <property type="match status" value="2"/>
</dbReference>
<comment type="similarity">
    <text evidence="5">Belongs to the ribonuclease III family.</text>
</comment>
<dbReference type="GO" id="GO:0005634">
    <property type="term" value="C:nucleus"/>
    <property type="evidence" value="ECO:0000318"/>
    <property type="project" value="GO_Central"/>
</dbReference>
<dbReference type="GO" id="GO:0046872">
    <property type="term" value="F:metal ion binding"/>
    <property type="evidence" value="ECO:0007669"/>
    <property type="project" value="UniProtKB-KW"/>
</dbReference>
<evidence type="ECO:0000256" key="21">
    <source>
        <dbReference type="PROSITE-ProRule" id="PRU00266"/>
    </source>
</evidence>
<dbReference type="GO" id="GO:0004525">
    <property type="term" value="F:ribonuclease III activity"/>
    <property type="evidence" value="ECO:0000318"/>
    <property type="project" value="GO_Central"/>
</dbReference>
<evidence type="ECO:0000256" key="19">
    <source>
        <dbReference type="ARBA" id="ARBA00078955"/>
    </source>
</evidence>
<proteinExistence type="inferred from homology"/>
<feature type="domain" description="RNase III" evidence="24">
    <location>
        <begin position="1023"/>
        <end position="1203"/>
    </location>
</feature>
<evidence type="ECO:0000256" key="12">
    <source>
        <dbReference type="ARBA" id="ARBA00022759"/>
    </source>
</evidence>
<dbReference type="InterPro" id="IPR036389">
    <property type="entry name" value="RNase_III_sf"/>
</dbReference>
<dbReference type="GO" id="GO:0003723">
    <property type="term" value="F:RNA binding"/>
    <property type="evidence" value="ECO:0007669"/>
    <property type="project" value="UniProtKB-UniRule"/>
</dbReference>
<comment type="subcellular location">
    <subcellularLocation>
        <location evidence="4">Nucleus</location>
    </subcellularLocation>
</comment>
<dbReference type="NCBIfam" id="TIGR02191">
    <property type="entry name" value="RNaseIII"/>
    <property type="match status" value="1"/>
</dbReference>
<dbReference type="KEGG" id="bfo:118420852"/>
<dbReference type="PANTHER" id="PTHR11207">
    <property type="entry name" value="RIBONUCLEASE III"/>
    <property type="match status" value="1"/>
</dbReference>
<dbReference type="GO" id="GO:0031054">
    <property type="term" value="P:pre-miRNA processing"/>
    <property type="evidence" value="ECO:0000318"/>
    <property type="project" value="GO_Central"/>
</dbReference>
<feature type="compositionally biased region" description="Basic and acidic residues" evidence="22">
    <location>
        <begin position="422"/>
        <end position="442"/>
    </location>
</feature>
<evidence type="ECO:0000256" key="17">
    <source>
        <dbReference type="ARBA" id="ARBA00023242"/>
    </source>
</evidence>
<evidence type="ECO:0000256" key="3">
    <source>
        <dbReference type="ARBA" id="ARBA00001946"/>
    </source>
</evidence>
<evidence type="ECO:0000256" key="4">
    <source>
        <dbReference type="ARBA" id="ARBA00004123"/>
    </source>
</evidence>
<feature type="compositionally biased region" description="Acidic residues" evidence="22">
    <location>
        <begin position="612"/>
        <end position="625"/>
    </location>
</feature>
<dbReference type="Gene3D" id="3.30.160.20">
    <property type="match status" value="1"/>
</dbReference>
<reference evidence="25" key="1">
    <citation type="journal article" date="2020" name="Nat. Ecol. Evol.">
        <title>Deeply conserved synteny resolves early events in vertebrate evolution.</title>
        <authorList>
            <person name="Simakov O."/>
            <person name="Marletaz F."/>
            <person name="Yue J.X."/>
            <person name="O'Connell B."/>
            <person name="Jenkins J."/>
            <person name="Brandt A."/>
            <person name="Calef R."/>
            <person name="Tung C.H."/>
            <person name="Huang T.K."/>
            <person name="Schmutz J."/>
            <person name="Satoh N."/>
            <person name="Yu J.K."/>
            <person name="Putnam N.H."/>
            <person name="Green R.E."/>
            <person name="Rokhsar D.S."/>
        </authorList>
    </citation>
    <scope>NUCLEOTIDE SEQUENCE [LARGE SCALE GENOMIC DNA]</scope>
    <source>
        <strain evidence="25">S238N-H82</strain>
    </source>
</reference>
<evidence type="ECO:0000256" key="18">
    <source>
        <dbReference type="ARBA" id="ARBA00032486"/>
    </source>
</evidence>
<dbReference type="Pfam" id="PF00035">
    <property type="entry name" value="dsrm"/>
    <property type="match status" value="1"/>
</dbReference>
<keyword evidence="17" id="KW-0539">Nucleus</keyword>
<feature type="compositionally biased region" description="Acidic residues" evidence="22">
    <location>
        <begin position="633"/>
        <end position="648"/>
    </location>
</feature>
<organism evidence="25 26">
    <name type="scientific">Branchiostoma floridae</name>
    <name type="common">Florida lancelet</name>
    <name type="synonym">Amphioxus</name>
    <dbReference type="NCBI Taxonomy" id="7739"/>
    <lineage>
        <taxon>Eukaryota</taxon>
        <taxon>Metazoa</taxon>
        <taxon>Chordata</taxon>
        <taxon>Cephalochordata</taxon>
        <taxon>Leptocardii</taxon>
        <taxon>Amphioxiformes</taxon>
        <taxon>Branchiostomatidae</taxon>
        <taxon>Branchiostoma</taxon>
    </lineage>
</organism>
<name>A0A9J7LJR0_BRAFL</name>
<dbReference type="FunFam" id="1.10.1520.10:FF:000002">
    <property type="entry name" value="Drosha ribonuclease III"/>
    <property type="match status" value="1"/>
</dbReference>
<feature type="compositionally biased region" description="Basic residues" evidence="22">
    <location>
        <begin position="1523"/>
        <end position="1536"/>
    </location>
</feature>
<feature type="compositionally biased region" description="Basic and acidic residues" evidence="22">
    <location>
        <begin position="514"/>
        <end position="531"/>
    </location>
</feature>
<dbReference type="OMA" id="SKASWGM"/>
<dbReference type="Pfam" id="PF14622">
    <property type="entry name" value="Ribonucleas_3_3"/>
    <property type="match status" value="1"/>
</dbReference>
<dbReference type="Gene3D" id="1.10.1520.10">
    <property type="entry name" value="Ribonuclease III domain"/>
    <property type="match status" value="2"/>
</dbReference>
<sequence length="1545" mass="175023">MFPQGPGQGGQPPPFRYPGPPGMFPPGQGPGPRAGPPRGPHAGPPPRAGPPPDHRGPFLMHQQGPFGGPRPGAPWGHPPGMHTGPPSSRPILRPPQFSPSQPRPDFGAPNPGFPPPRGPVHQHRPPMRGPPPNQGPMLRGPPPSQGAGFRLPPPNQGPPIRVPPPNQGPLLRGPPPNQGPPPKGPPTNQGPAFRGPPPNESPRMRSPHPPQPRQSSPFGFPAPPFSGPPPRGSSQPVTPPTSAPRPIPPAKGWGSGDTGAEEWGTPPKGGASWEGLSKSWGDEAKPEKSETAWDVDKPGSSKTSLGWGEPGPSKASWGVDEPGPSKASWGTEEPGPSKASWGMEESGPSKASWGTEESGPSKASWGMDEPHKGSWEMDKPSATWGSETSRSSGRWDDGGWGDEKGKEKSSQTGRKRISSVASDERRQSERGEKRRRDYRDDDWGQWDPQSVDVPTPTTTETKEGSGDRDRDRERRPSTSKGWGDSHPKESSRRKEHSRSPPRHSRSSSPAPKRSRWEHIDKEVVKEKEKPIWEWLSGGSEQDKGEDDKTKNPPWVRCSPGDTYYDNCASEQFNGSSVVATDKLKALYKQFEEVLGLRQTGAMDAKPPREDAPEPEPPPEDSESEESSSSSSSEESETEDTENDEEEAENIMEELRKKKAHPDRLHEELWYNDPGEMNDGPLCRCSMKSRRTGIRHNIYPGEELIPKCDPYTNNANRLHHYRITMSPFTNFLTDRPTVIQYDDHEYIFEGFSMLSHQKLQNIPDCKLIRFNIEYTIHLIEEKMPENFCVHGLDMFSDFLFNDILELVDWDRWGPSRVDGKKKGCCRFHFMPRFVRNLPENGKEVLAMHQVLQYLQRSNRPLVEASELALLLQLEEYEWQRFAEQTKNMIVTHPGMKPCSVRVDQLDREQLNPDVISYPVIVHFGIRPAQLSYAGDPKYQKLWKSYLRLRHLLANSPKVRPQDRQKLFIRETELQKIRSKSEMRREVTVELSSEGFVRTGIRSDVCQHALLLPVLMHYLRYHACLNELDQLLGSKFEDRSLLELALTHPSHHLNFGMNPDHARNSLSNCGMRQPKYGDRRIHHVHTRKKGINTLINIMSRMGHDEETPSLINHNERLEFLGDAVVEFLTSSHLYFMFPDLEEGGLATYRTAIVQNQHLAVLAKKLRLDEFMLYAHGPDLCRESDLRHAMANCLEALIGAMYMQQGLEETKKLFCRLLFSDEDLQDIWLNHPTHPLQQQEPEGDRHLIESSPVLKRLTEFESRCGMEFKHVRLLARAFTHRTVGFNNLTLGHNQRLEFLGDSVMQMVSSEYLYKHFPDHHEGHLSLLRSSLVNNRTQALVSQDLGMEEYIISSDKARQGKLSLRQKTLADLMEAFMGALYVDQGLEYVCVFMNVCFFPRLREFIMNQEWNDPKSQLQQCCLTLRTEGKEPDIPFYKILDKAGPSHARKYTVAVYFKGERIGTGVGSSIQQAEMAAARDALKNYKFPQLAHQRRFMDKKYKHLRRILDIEEERSGRRKEGGRDKERRKDRRREPKKKGRRPERGTSLQS</sequence>
<feature type="compositionally biased region" description="Basic residues" evidence="22">
    <location>
        <begin position="493"/>
        <end position="505"/>
    </location>
</feature>
<evidence type="ECO:0000256" key="6">
    <source>
        <dbReference type="ARBA" id="ARBA00012177"/>
    </source>
</evidence>
<feature type="compositionally biased region" description="Basic and acidic residues" evidence="22">
    <location>
        <begin position="1504"/>
        <end position="1522"/>
    </location>
</feature>
<keyword evidence="10" id="KW-0479">Metal-binding</keyword>
<dbReference type="GeneID" id="118420852"/>
<dbReference type="Pfam" id="PF00636">
    <property type="entry name" value="Ribonuclease_3"/>
    <property type="match status" value="1"/>
</dbReference>
<dbReference type="GO" id="GO:0031053">
    <property type="term" value="P:primary miRNA processing"/>
    <property type="evidence" value="ECO:0000318"/>
    <property type="project" value="GO_Central"/>
</dbReference>
<feature type="compositionally biased region" description="Basic and acidic residues" evidence="22">
    <location>
        <begin position="393"/>
        <end position="409"/>
    </location>
</feature>
<dbReference type="FunFam" id="3.30.160.20:FF:000012">
    <property type="entry name" value="Drosha ribonuclease III"/>
    <property type="match status" value="1"/>
</dbReference>
<dbReference type="PROSITE" id="PS00517">
    <property type="entry name" value="RNASE_3_1"/>
    <property type="match status" value="2"/>
</dbReference>
<dbReference type="InterPro" id="IPR014720">
    <property type="entry name" value="dsRBD_dom"/>
</dbReference>
<dbReference type="RefSeq" id="XP_035683787.1">
    <property type="nucleotide sequence ID" value="XM_035827894.1"/>
</dbReference>
<feature type="region of interest" description="Disordered" evidence="22">
    <location>
        <begin position="1504"/>
        <end position="1545"/>
    </location>
</feature>
<comment type="catalytic activity">
    <reaction evidence="1">
        <text>Endonucleolytic cleavage to 5'-phosphomonoester.</text>
        <dbReference type="EC" id="3.1.26.3"/>
    </reaction>
</comment>
<dbReference type="InterPro" id="IPR044442">
    <property type="entry name" value="RNAse_III_DSRM__animal"/>
</dbReference>
<dbReference type="GO" id="GO:0006364">
    <property type="term" value="P:rRNA processing"/>
    <property type="evidence" value="ECO:0007669"/>
    <property type="project" value="InterPro"/>
</dbReference>
<protein>
    <recommendedName>
        <fullName evidence="7">Ribonuclease 3</fullName>
        <ecNumber evidence="6">3.1.26.3</ecNumber>
    </recommendedName>
    <alternativeName>
        <fullName evidence="18">Ribonuclease III</fullName>
    </alternativeName>
    <alternativeName>
        <fullName evidence="19 20">protein Drosha</fullName>
    </alternativeName>
</protein>
<feature type="compositionally biased region" description="Basic and acidic residues" evidence="22">
    <location>
        <begin position="368"/>
        <end position="379"/>
    </location>
</feature>
<dbReference type="CDD" id="cd00593">
    <property type="entry name" value="RIBOc"/>
    <property type="match status" value="2"/>
</dbReference>
<evidence type="ECO:0000256" key="11">
    <source>
        <dbReference type="ARBA" id="ARBA00022737"/>
    </source>
</evidence>
<keyword evidence="9" id="KW-0540">Nuclease</keyword>
<evidence type="ECO:0000256" key="2">
    <source>
        <dbReference type="ARBA" id="ARBA00001936"/>
    </source>
</evidence>
<evidence type="ECO:0000256" key="22">
    <source>
        <dbReference type="SAM" id="MobiDB-lite"/>
    </source>
</evidence>
<evidence type="ECO:0000313" key="26">
    <source>
        <dbReference type="RefSeq" id="XP_035683787.1"/>
    </source>
</evidence>
<keyword evidence="15 21" id="KW-0694">RNA-binding</keyword>
<keyword evidence="11" id="KW-0677">Repeat</keyword>
<feature type="domain" description="RNase III" evidence="24">
    <location>
        <begin position="1254"/>
        <end position="1381"/>
    </location>
</feature>
<evidence type="ECO:0000256" key="14">
    <source>
        <dbReference type="ARBA" id="ARBA00022842"/>
    </source>
</evidence>
<evidence type="ECO:0000256" key="13">
    <source>
        <dbReference type="ARBA" id="ARBA00022801"/>
    </source>
</evidence>
<keyword evidence="14" id="KW-0460">Magnesium</keyword>
<dbReference type="SUPFAM" id="SSF69065">
    <property type="entry name" value="RNase III domain-like"/>
    <property type="match status" value="2"/>
</dbReference>
<feature type="domain" description="DRBM" evidence="23">
    <location>
        <begin position="1408"/>
        <end position="1482"/>
    </location>
</feature>
<dbReference type="GO" id="GO:0070877">
    <property type="term" value="C:microprocessor complex"/>
    <property type="evidence" value="ECO:0000318"/>
    <property type="project" value="GO_Central"/>
</dbReference>
<evidence type="ECO:0000256" key="8">
    <source>
        <dbReference type="ARBA" id="ARBA00022517"/>
    </source>
</evidence>
<feature type="compositionally biased region" description="Pro residues" evidence="22">
    <location>
        <begin position="127"/>
        <end position="144"/>
    </location>
</feature>
<keyword evidence="8" id="KW-0690">Ribosome biogenesis</keyword>
<keyword evidence="25" id="KW-1185">Reference proteome</keyword>
<feature type="compositionally biased region" description="Pro residues" evidence="22">
    <location>
        <begin position="220"/>
        <end position="249"/>
    </location>
</feature>
<reference evidence="26" key="2">
    <citation type="submission" date="2025-08" db="UniProtKB">
        <authorList>
            <consortium name="RefSeq"/>
        </authorList>
    </citation>
    <scope>IDENTIFICATION</scope>
    <source>
        <strain evidence="26">S238N-H82</strain>
        <tissue evidence="26">Testes</tissue>
    </source>
</reference>
<dbReference type="SMART" id="SM00535">
    <property type="entry name" value="RIBOc"/>
    <property type="match status" value="2"/>
</dbReference>
<evidence type="ECO:0000259" key="24">
    <source>
        <dbReference type="PROSITE" id="PS50142"/>
    </source>
</evidence>